<reference evidence="1 2" key="1">
    <citation type="submission" date="2014-04" db="EMBL/GenBank/DDBJ databases">
        <title>Draft Genome Sequence of Synergistes jonesii.</title>
        <authorList>
            <person name="Coil D.A."/>
            <person name="Eisen J.A."/>
            <person name="Holland-Moritz H.E."/>
        </authorList>
    </citation>
    <scope>NUCLEOTIDE SEQUENCE [LARGE SCALE GENOMIC DNA]</scope>
    <source>
        <strain evidence="1 2">78-1</strain>
    </source>
</reference>
<organism evidence="1 2">
    <name type="scientific">Synergistes jonesii</name>
    <dbReference type="NCBI Taxonomy" id="2754"/>
    <lineage>
        <taxon>Bacteria</taxon>
        <taxon>Thermotogati</taxon>
        <taxon>Synergistota</taxon>
        <taxon>Synergistia</taxon>
        <taxon>Synergistales</taxon>
        <taxon>Synergistaceae</taxon>
        <taxon>Synergistes</taxon>
    </lineage>
</organism>
<name>A0A073J6T3_9BACT</name>
<protein>
    <recommendedName>
        <fullName evidence="3">DUF4125 domain-containing protein</fullName>
    </recommendedName>
</protein>
<dbReference type="Pfam" id="PF13526">
    <property type="entry name" value="DUF4125"/>
    <property type="match status" value="1"/>
</dbReference>
<accession>A0A073J6T3</accession>
<dbReference type="InterPro" id="IPR025191">
    <property type="entry name" value="DUF4125"/>
</dbReference>
<gene>
    <name evidence="1" type="ORF">EH55_08970</name>
</gene>
<dbReference type="GeneID" id="90982602"/>
<evidence type="ECO:0000313" key="2">
    <source>
        <dbReference type="Proteomes" id="UP000027665"/>
    </source>
</evidence>
<proteinExistence type="predicted"/>
<dbReference type="eggNOG" id="ENOG5031HGC">
    <property type="taxonomic scope" value="Bacteria"/>
</dbReference>
<comment type="caution">
    <text evidence="1">The sequence shown here is derived from an EMBL/GenBank/DDBJ whole genome shotgun (WGS) entry which is preliminary data.</text>
</comment>
<keyword evidence="2" id="KW-1185">Reference proteome</keyword>
<evidence type="ECO:0000313" key="1">
    <source>
        <dbReference type="EMBL" id="KEJ93422.1"/>
    </source>
</evidence>
<dbReference type="STRING" id="2754.EH55_08970"/>
<dbReference type="AlphaFoldDB" id="A0A073J6T3"/>
<evidence type="ECO:0008006" key="3">
    <source>
        <dbReference type="Google" id="ProtNLM"/>
    </source>
</evidence>
<dbReference type="OrthoDB" id="5387164at2"/>
<sequence length="211" mass="23965">MTEDERDELIKQIIALEWKFFDKVPNEGGRAACQDDFRTFRIMRGSQYAAWSDEMLESYMDDLMRALAEGRNPLTEKYGYMMCIAAPERNAKLAGALPVVSAAKRAASLRIIGALALLNDAFAKKYPRVAGRARPLRASGEDEEGTTSMETYQLGELWTYSLRTLELMERHLEEFAKKGRSYPEEVIESSLKRRGFKSLRDAEDYLASLGL</sequence>
<dbReference type="Proteomes" id="UP000027665">
    <property type="component" value="Unassembled WGS sequence"/>
</dbReference>
<dbReference type="EMBL" id="JMKI01000004">
    <property type="protein sequence ID" value="KEJ93422.1"/>
    <property type="molecule type" value="Genomic_DNA"/>
</dbReference>
<dbReference type="RefSeq" id="WP_037974263.1">
    <property type="nucleotide sequence ID" value="NZ_JMKI01000004.1"/>
</dbReference>